<reference evidence="1" key="1">
    <citation type="journal article" date="2021" name="Proc. Natl. Acad. Sci. U.S.A.">
        <title>A Catalog of Tens of Thousands of Viruses from Human Metagenomes Reveals Hidden Associations with Chronic Diseases.</title>
        <authorList>
            <person name="Tisza M.J."/>
            <person name="Buck C.B."/>
        </authorList>
    </citation>
    <scope>NUCLEOTIDE SEQUENCE</scope>
    <source>
        <strain evidence="1">CtoMB99</strain>
    </source>
</reference>
<accession>A0A8S5MZK8</accession>
<dbReference type="EMBL" id="BK015023">
    <property type="protein sequence ID" value="DAD87656.1"/>
    <property type="molecule type" value="Genomic_DNA"/>
</dbReference>
<sequence length="154" mass="17427">MRSWKMMSNILIGQRFGLWEVIGTALPRNGKTYWLCRCDCGTEREVTGQSLLHGTSRSCGCYRGDERAGNLGLYNGTAIAQLKSDKAPKHSSSGVRGVYFDDANGKWRAAIIVQGKYHSRVCKTRDEAIEARKELFREYAQPVIDEYEKVKTQK</sequence>
<name>A0A8S5MZK8_9CAUD</name>
<organism evidence="1">
    <name type="scientific">Siphoviridae sp. ctoMB99</name>
    <dbReference type="NCBI Taxonomy" id="2826459"/>
    <lineage>
        <taxon>Viruses</taxon>
        <taxon>Duplodnaviria</taxon>
        <taxon>Heunggongvirae</taxon>
        <taxon>Uroviricota</taxon>
        <taxon>Caudoviricetes</taxon>
    </lineage>
</organism>
<proteinExistence type="predicted"/>
<evidence type="ECO:0000313" key="1">
    <source>
        <dbReference type="EMBL" id="DAD87656.1"/>
    </source>
</evidence>
<dbReference type="Gene3D" id="1.20.5.2050">
    <property type="match status" value="1"/>
</dbReference>
<protein>
    <submittedName>
        <fullName evidence="1">AP2 domain protein</fullName>
    </submittedName>
</protein>